<comment type="caution">
    <text evidence="1">The sequence shown here is derived from an EMBL/GenBank/DDBJ whole genome shotgun (WGS) entry which is preliminary data.</text>
</comment>
<proteinExistence type="predicted"/>
<name>F9DEY9_9BACT</name>
<gene>
    <name evidence="1" type="ORF">HMPREF9144_0229</name>
</gene>
<reference evidence="1 2" key="1">
    <citation type="submission" date="2011-04" db="EMBL/GenBank/DDBJ databases">
        <authorList>
            <person name="Muzny D."/>
            <person name="Qin X."/>
            <person name="Deng J."/>
            <person name="Jiang H."/>
            <person name="Liu Y."/>
            <person name="Qu J."/>
            <person name="Song X.-Z."/>
            <person name="Zhang L."/>
            <person name="Thornton R."/>
            <person name="Coyle M."/>
            <person name="Francisco L."/>
            <person name="Jackson L."/>
            <person name="Javaid M."/>
            <person name="Korchina V."/>
            <person name="Kovar C."/>
            <person name="Mata R."/>
            <person name="Mathew T."/>
            <person name="Ngo R."/>
            <person name="Nguyen L."/>
            <person name="Nguyen N."/>
            <person name="Okwuonu G."/>
            <person name="Ongeri F."/>
            <person name="Pham C."/>
            <person name="Simmons D."/>
            <person name="Wilczek-Boney K."/>
            <person name="Hale W."/>
            <person name="Jakkamsetti A."/>
            <person name="Pham P."/>
            <person name="Ruth R."/>
            <person name="San Lucas F."/>
            <person name="Warren J."/>
            <person name="Zhang J."/>
            <person name="Zhao Z."/>
            <person name="Zhou C."/>
            <person name="Zhu D."/>
            <person name="Lee S."/>
            <person name="Bess C."/>
            <person name="Blankenburg K."/>
            <person name="Forbes L."/>
            <person name="Fu Q."/>
            <person name="Gubbala S."/>
            <person name="Hirani K."/>
            <person name="Jayaseelan J.C."/>
            <person name="Lara F."/>
            <person name="Munidasa M."/>
            <person name="Palculict T."/>
            <person name="Patil S."/>
            <person name="Pu L.-L."/>
            <person name="Saada N."/>
            <person name="Tang L."/>
            <person name="Weissenberger G."/>
            <person name="Zhu Y."/>
            <person name="Hemphill L."/>
            <person name="Shang Y."/>
            <person name="Youmans B."/>
            <person name="Ayvaz T."/>
            <person name="Ross M."/>
            <person name="Santibanez J."/>
            <person name="Aqrawi P."/>
            <person name="Gross S."/>
            <person name="Joshi V."/>
            <person name="Fowler G."/>
            <person name="Nazareth L."/>
            <person name="Reid J."/>
            <person name="Worley K."/>
            <person name="Petrosino J."/>
            <person name="Highlander S."/>
            <person name="Gibbs R."/>
        </authorList>
    </citation>
    <scope>NUCLEOTIDE SEQUENCE [LARGE SCALE GENOMIC DNA]</scope>
    <source>
        <strain evidence="1 2">ATCC 700821</strain>
    </source>
</reference>
<evidence type="ECO:0000313" key="1">
    <source>
        <dbReference type="EMBL" id="EGQ22577.1"/>
    </source>
</evidence>
<sequence length="52" mass="6037">MTLAKLVIKSVIAKFLDNSLYCTAKQDYPNGFVKIISLERYKYVFALQKCLF</sequence>
<evidence type="ECO:0000313" key="2">
    <source>
        <dbReference type="Proteomes" id="UP000004123"/>
    </source>
</evidence>
<dbReference type="EMBL" id="AFPY01000006">
    <property type="protein sequence ID" value="EGQ22577.1"/>
    <property type="molecule type" value="Genomic_DNA"/>
</dbReference>
<dbReference type="AlphaFoldDB" id="F9DEY9"/>
<dbReference type="Proteomes" id="UP000004123">
    <property type="component" value="Unassembled WGS sequence"/>
</dbReference>
<protein>
    <submittedName>
        <fullName evidence="1">Uncharacterized protein</fullName>
    </submittedName>
</protein>
<dbReference type="STRING" id="997353.HMPREF9144_0229"/>
<organism evidence="1 2">
    <name type="scientific">Prevotella pallens ATCC 700821</name>
    <dbReference type="NCBI Taxonomy" id="997353"/>
    <lineage>
        <taxon>Bacteria</taxon>
        <taxon>Pseudomonadati</taxon>
        <taxon>Bacteroidota</taxon>
        <taxon>Bacteroidia</taxon>
        <taxon>Bacteroidales</taxon>
        <taxon>Prevotellaceae</taxon>
        <taxon>Prevotella</taxon>
    </lineage>
</organism>
<accession>F9DEY9</accession>
<dbReference type="HOGENOM" id="CLU_3083284_0_0_10"/>